<keyword evidence="1" id="KW-0547">Nucleotide-binding</keyword>
<dbReference type="Gene3D" id="3.40.50.300">
    <property type="entry name" value="P-loop containing nucleotide triphosphate hydrolases"/>
    <property type="match status" value="2"/>
</dbReference>
<keyword evidence="3" id="KW-0238">DNA-binding</keyword>
<evidence type="ECO:0000256" key="2">
    <source>
        <dbReference type="ARBA" id="ARBA00022840"/>
    </source>
</evidence>
<keyword evidence="2" id="KW-0067">ATP-binding</keyword>
<feature type="domain" description="Helicase ATP-binding" evidence="4">
    <location>
        <begin position="109"/>
        <end position="261"/>
    </location>
</feature>
<dbReference type="SMART" id="SM00490">
    <property type="entry name" value="HELICc"/>
    <property type="match status" value="1"/>
</dbReference>
<evidence type="ECO:0000256" key="1">
    <source>
        <dbReference type="ARBA" id="ARBA00022741"/>
    </source>
</evidence>
<keyword evidence="6" id="KW-0378">Hydrolase</keyword>
<feature type="domain" description="Helicase C-terminal" evidence="5">
    <location>
        <begin position="289"/>
        <end position="435"/>
    </location>
</feature>
<dbReference type="PROSITE" id="PS51194">
    <property type="entry name" value="HELICASE_CTER"/>
    <property type="match status" value="1"/>
</dbReference>
<dbReference type="SUPFAM" id="SSF52540">
    <property type="entry name" value="P-loop containing nucleoside triphosphate hydrolases"/>
    <property type="match status" value="1"/>
</dbReference>
<evidence type="ECO:0000256" key="3">
    <source>
        <dbReference type="ARBA" id="ARBA00023125"/>
    </source>
</evidence>
<dbReference type="RefSeq" id="WP_166007928.1">
    <property type="nucleotide sequence ID" value="NZ_CP049886.1"/>
</dbReference>
<dbReference type="PANTHER" id="PTHR30580:SF1">
    <property type="entry name" value="COMF OPERON PROTEIN 1"/>
    <property type="match status" value="1"/>
</dbReference>
<dbReference type="GO" id="GO:0043138">
    <property type="term" value="F:3'-5' DNA helicase activity"/>
    <property type="evidence" value="ECO:0007669"/>
    <property type="project" value="TreeGrafter"/>
</dbReference>
<dbReference type="SMART" id="SM00487">
    <property type="entry name" value="DEXDc"/>
    <property type="match status" value="1"/>
</dbReference>
<evidence type="ECO:0000259" key="5">
    <source>
        <dbReference type="PROSITE" id="PS51194"/>
    </source>
</evidence>
<dbReference type="GO" id="GO:0016787">
    <property type="term" value="F:hydrolase activity"/>
    <property type="evidence" value="ECO:0007669"/>
    <property type="project" value="InterPro"/>
</dbReference>
<sequence>MPYLGRRLLKSELDSESNNYKEFFSEKTILQNGEKLVCQRCGSQFTKCQFTLLNDTSYCPFCIQMGRCQTDNFLYQKKISKPTNWFQPDALNWKGVLNSYQEAASNQIVEMIKVNGQLLIHGVTGAGKTEMLFKGLEYAFKQELRVALAAPRVDVCLELYPRLLKVFPDISISLLYGKRKEVYQTSQLVICTTHQLLRFYQAFDVMIVDEIDAFPLAGNNVLAFAIKQSRKKISSQIVLTATVTKELSLELANEGYKTMIVPVRYHQKPLPVPELVWCWRWREKLLAKRFPSIVKEILEESREKQESYLIFCPSVEWLLKFHKQLVLQFPSVVIEKVYAKDPSREEKIQSFRGGKIDWLLTTTILERGVTFKGVNVIVVGANHRVYKTASLIQIAGRVGRSSEQPSGHVYFIHDGLTKPLVESIKVIQEMNAKGG</sequence>
<organism evidence="6 7">
    <name type="scientific">Vagococcus coleopterorum</name>
    <dbReference type="NCBI Taxonomy" id="2714946"/>
    <lineage>
        <taxon>Bacteria</taxon>
        <taxon>Bacillati</taxon>
        <taxon>Bacillota</taxon>
        <taxon>Bacilli</taxon>
        <taxon>Lactobacillales</taxon>
        <taxon>Enterococcaceae</taxon>
        <taxon>Vagococcus</taxon>
    </lineage>
</organism>
<accession>A0A6G8ANJ3</accession>
<dbReference type="InterPro" id="IPR027417">
    <property type="entry name" value="P-loop_NTPase"/>
</dbReference>
<keyword evidence="6" id="KW-0347">Helicase</keyword>
<dbReference type="GO" id="GO:0006302">
    <property type="term" value="P:double-strand break repair"/>
    <property type="evidence" value="ECO:0007669"/>
    <property type="project" value="TreeGrafter"/>
</dbReference>
<dbReference type="GO" id="GO:0006310">
    <property type="term" value="P:DNA recombination"/>
    <property type="evidence" value="ECO:0007669"/>
    <property type="project" value="TreeGrafter"/>
</dbReference>
<proteinExistence type="predicted"/>
<dbReference type="PANTHER" id="PTHR30580">
    <property type="entry name" value="PRIMOSOMAL PROTEIN N"/>
    <property type="match status" value="1"/>
</dbReference>
<dbReference type="InterPro" id="IPR001650">
    <property type="entry name" value="Helicase_C-like"/>
</dbReference>
<evidence type="ECO:0000259" key="4">
    <source>
        <dbReference type="PROSITE" id="PS51192"/>
    </source>
</evidence>
<gene>
    <name evidence="6" type="ORF">G7081_05355</name>
</gene>
<dbReference type="GO" id="GO:0005524">
    <property type="term" value="F:ATP binding"/>
    <property type="evidence" value="ECO:0007669"/>
    <property type="project" value="UniProtKB-KW"/>
</dbReference>
<evidence type="ECO:0000313" key="6">
    <source>
        <dbReference type="EMBL" id="QIL46540.1"/>
    </source>
</evidence>
<dbReference type="GO" id="GO:0006270">
    <property type="term" value="P:DNA replication initiation"/>
    <property type="evidence" value="ECO:0007669"/>
    <property type="project" value="TreeGrafter"/>
</dbReference>
<dbReference type="AlphaFoldDB" id="A0A6G8ANJ3"/>
<dbReference type="GO" id="GO:0003677">
    <property type="term" value="F:DNA binding"/>
    <property type="evidence" value="ECO:0007669"/>
    <property type="project" value="UniProtKB-KW"/>
</dbReference>
<dbReference type="PROSITE" id="PS51192">
    <property type="entry name" value="HELICASE_ATP_BIND_1"/>
    <property type="match status" value="1"/>
</dbReference>
<protein>
    <submittedName>
        <fullName evidence="6">DEAD/DEAH box helicase family protein</fullName>
    </submittedName>
</protein>
<dbReference type="KEGG" id="vah:G7081_05355"/>
<keyword evidence="7" id="KW-1185">Reference proteome</keyword>
<dbReference type="EMBL" id="CP049886">
    <property type="protein sequence ID" value="QIL46540.1"/>
    <property type="molecule type" value="Genomic_DNA"/>
</dbReference>
<reference evidence="6 7" key="1">
    <citation type="submission" date="2020-03" db="EMBL/GenBank/DDBJ databases">
        <title>Vagococcus sp. nov., isolated from beetles.</title>
        <authorList>
            <person name="Hyun D.-W."/>
            <person name="Bae J.-W."/>
        </authorList>
    </citation>
    <scope>NUCLEOTIDE SEQUENCE [LARGE SCALE GENOMIC DNA]</scope>
    <source>
        <strain evidence="6 7">HDW17A</strain>
    </source>
</reference>
<dbReference type="Pfam" id="PF04851">
    <property type="entry name" value="ResIII"/>
    <property type="match status" value="1"/>
</dbReference>
<dbReference type="InterPro" id="IPR014001">
    <property type="entry name" value="Helicase_ATP-bd"/>
</dbReference>
<evidence type="ECO:0000313" key="7">
    <source>
        <dbReference type="Proteomes" id="UP000500890"/>
    </source>
</evidence>
<dbReference type="Pfam" id="PF00271">
    <property type="entry name" value="Helicase_C"/>
    <property type="match status" value="1"/>
</dbReference>
<name>A0A6G8ANJ3_9ENTE</name>
<dbReference type="InterPro" id="IPR006935">
    <property type="entry name" value="Helicase/UvrB_N"/>
</dbReference>
<dbReference type="Proteomes" id="UP000500890">
    <property type="component" value="Chromosome"/>
</dbReference>